<evidence type="ECO:0000259" key="2">
    <source>
        <dbReference type="SMART" id="SM00899"/>
    </source>
</evidence>
<name>A0A1J5G902_9BACT</name>
<feature type="domain" description="Ferrous iron transporter FeoA-like" evidence="2">
    <location>
        <begin position="3"/>
        <end position="75"/>
    </location>
</feature>
<dbReference type="Proteomes" id="UP000182763">
    <property type="component" value="Unassembled WGS sequence"/>
</dbReference>
<protein>
    <submittedName>
        <fullName evidence="3">Ferrous iron transport protein A</fullName>
    </submittedName>
</protein>
<keyword evidence="1" id="KW-0408">Iron</keyword>
<dbReference type="SMART" id="SM00899">
    <property type="entry name" value="FeoA"/>
    <property type="match status" value="1"/>
</dbReference>
<accession>A0A2M7K8U5</accession>
<dbReference type="SUPFAM" id="SSF50037">
    <property type="entry name" value="C-terminal domain of transcriptional repressors"/>
    <property type="match status" value="1"/>
</dbReference>
<evidence type="ECO:0000313" key="9">
    <source>
        <dbReference type="Proteomes" id="UP000230646"/>
    </source>
</evidence>
<dbReference type="InterPro" id="IPR007167">
    <property type="entry name" value="Fe-transptr_FeoA-like"/>
</dbReference>
<organism evidence="3 7">
    <name type="scientific">Candidatus Infernicultor aquiphilus</name>
    <dbReference type="NCBI Taxonomy" id="1805029"/>
    <lineage>
        <taxon>Bacteria</taxon>
        <taxon>Pseudomonadati</taxon>
        <taxon>Atribacterota</taxon>
        <taxon>Candidatus Phoenicimicrobiia</taxon>
        <taxon>Candidatus Pheonicimicrobiales</taxon>
        <taxon>Candidatus Phoenicimicrobiaceae</taxon>
        <taxon>Candidatus Infernicultor</taxon>
    </lineage>
</organism>
<reference evidence="8 9" key="2">
    <citation type="submission" date="2017-09" db="EMBL/GenBank/DDBJ databases">
        <title>Depth-based differentiation of microbial function through sediment-hosted aquifers and enrichment of novel symbionts in the deep terrestrial subsurface.</title>
        <authorList>
            <person name="Probst A.J."/>
            <person name="Ladd B."/>
            <person name="Jarett J.K."/>
            <person name="Geller-Mcgrath D.E."/>
            <person name="Sieber C.M."/>
            <person name="Emerson J.B."/>
            <person name="Anantharaman K."/>
            <person name="Thomas B.C."/>
            <person name="Malmstrom R."/>
            <person name="Stieglmeier M."/>
            <person name="Klingl A."/>
            <person name="Woyke T."/>
            <person name="Ryan C.M."/>
            <person name="Banfield J.F."/>
        </authorList>
    </citation>
    <scope>NUCLEOTIDE SEQUENCE [LARGE SCALE GENOMIC DNA]</scope>
    <source>
        <strain evidence="5">CG_4_10_14_3_um_filter_34_13</strain>
        <strain evidence="6">CG_4_9_14_3_um_filter_33_16</strain>
    </source>
</reference>
<dbReference type="InterPro" id="IPR008988">
    <property type="entry name" value="Transcriptional_repressor_C"/>
</dbReference>
<evidence type="ECO:0000313" key="7">
    <source>
        <dbReference type="Proteomes" id="UP000182763"/>
    </source>
</evidence>
<dbReference type="AlphaFoldDB" id="A0A1J5G902"/>
<evidence type="ECO:0000313" key="3">
    <source>
        <dbReference type="EMBL" id="OIP69153.1"/>
    </source>
</evidence>
<dbReference type="EMBL" id="MNYY01000108">
    <property type="protein sequence ID" value="OIP69153.1"/>
    <property type="molecule type" value="Genomic_DNA"/>
</dbReference>
<gene>
    <name evidence="3" type="ORF">AUK42_05650</name>
    <name evidence="6" type="ORF">CO097_07030</name>
    <name evidence="5" type="ORF">COZ07_06730</name>
    <name evidence="4" type="ORF">COZ58_03685</name>
</gene>
<evidence type="ECO:0000313" key="4">
    <source>
        <dbReference type="EMBL" id="PIX34510.1"/>
    </source>
</evidence>
<dbReference type="Gene3D" id="2.30.30.90">
    <property type="match status" value="1"/>
</dbReference>
<dbReference type="EMBL" id="PFTV01000179">
    <property type="protein sequence ID" value="PJB55799.1"/>
    <property type="molecule type" value="Genomic_DNA"/>
</dbReference>
<accession>A0A2M8C9R9</accession>
<accession>A0A2M7PNM3</accession>
<comment type="caution">
    <text evidence="3">The sequence shown here is derived from an EMBL/GenBank/DDBJ whole genome shotgun (WGS) entry which is preliminary data.</text>
</comment>
<evidence type="ECO:0000313" key="6">
    <source>
        <dbReference type="EMBL" id="PJB55799.1"/>
    </source>
</evidence>
<dbReference type="PANTHER" id="PTHR43151">
    <property type="entry name" value="FEOA FAMILY PROTEIN"/>
    <property type="match status" value="1"/>
</dbReference>
<dbReference type="STRING" id="1805029.AUK42_05650"/>
<sequence>MITTLDLVKESQKVRVINISGGWGLRQRLGGLGIHFGDEIVIKKSAIMHGPILISVHGNQVALGRGVARKVTVEVG</sequence>
<dbReference type="RefSeq" id="WP_406607832.1">
    <property type="nucleotide sequence ID" value="NZ_PFKO01000256.1"/>
</dbReference>
<dbReference type="PANTHER" id="PTHR43151:SF1">
    <property type="entry name" value="SSR2333 PROTEIN"/>
    <property type="match status" value="1"/>
</dbReference>
<evidence type="ECO:0000313" key="8">
    <source>
        <dbReference type="Proteomes" id="UP000228560"/>
    </source>
</evidence>
<dbReference type="Proteomes" id="UP000228560">
    <property type="component" value="Unassembled WGS sequence"/>
</dbReference>
<evidence type="ECO:0000313" key="5">
    <source>
        <dbReference type="EMBL" id="PIY32135.1"/>
    </source>
</evidence>
<evidence type="ECO:0000256" key="1">
    <source>
        <dbReference type="ARBA" id="ARBA00023004"/>
    </source>
</evidence>
<dbReference type="InterPro" id="IPR038157">
    <property type="entry name" value="FeoA_core_dom"/>
</dbReference>
<dbReference type="Pfam" id="PF04023">
    <property type="entry name" value="FeoA"/>
    <property type="match status" value="1"/>
</dbReference>
<dbReference type="GO" id="GO:0046914">
    <property type="term" value="F:transition metal ion binding"/>
    <property type="evidence" value="ECO:0007669"/>
    <property type="project" value="InterPro"/>
</dbReference>
<reference evidence="3 7" key="1">
    <citation type="journal article" date="2016" name="Environ. Microbiol.">
        <title>Genomic resolution of a cold subsurface aquifer community provides metabolic insights for novel microbes adapted to high CO concentrations.</title>
        <authorList>
            <person name="Probst A.J."/>
            <person name="Castelle C.J."/>
            <person name="Singh A."/>
            <person name="Brown C.T."/>
            <person name="Anantharaman K."/>
            <person name="Sharon I."/>
            <person name="Hug L.A."/>
            <person name="Burstein D."/>
            <person name="Emerson J.B."/>
            <person name="Thomas B.C."/>
            <person name="Banfield J.F."/>
        </authorList>
    </citation>
    <scope>NUCLEOTIDE SEQUENCE [LARGE SCALE GENOMIC DNA]</scope>
    <source>
        <strain evidence="3">CG2_30_33_13</strain>
    </source>
</reference>
<dbReference type="EMBL" id="PFKO01000256">
    <property type="protein sequence ID" value="PIY32135.1"/>
    <property type="molecule type" value="Genomic_DNA"/>
</dbReference>
<dbReference type="EMBL" id="PFIP01000066">
    <property type="protein sequence ID" value="PIX34510.1"/>
    <property type="molecule type" value="Genomic_DNA"/>
</dbReference>
<dbReference type="Proteomes" id="UP000231493">
    <property type="component" value="Unassembled WGS sequence"/>
</dbReference>
<accession>A0A1J5G902</accession>
<dbReference type="InterPro" id="IPR053184">
    <property type="entry name" value="FeoA-like"/>
</dbReference>
<proteinExistence type="predicted"/>
<reference evidence="4" key="3">
    <citation type="submission" date="2017-09" db="EMBL/GenBank/DDBJ databases">
        <title>Depth-based differentiation of microbial function through sediment-hosted aquifers and enrichment of novel symbionts in the deep terrestrial subsurface.</title>
        <authorList>
            <person name="Probst A.J."/>
            <person name="Ladd B."/>
            <person name="Jarett J.K."/>
            <person name="Geller-Mcgrath D.E."/>
            <person name="Sieber C.M.K."/>
            <person name="Emerson J.B."/>
            <person name="Anantharaman K."/>
            <person name="Thomas B.C."/>
            <person name="Malmstrom R."/>
            <person name="Stieglmeier M."/>
            <person name="Klingl A."/>
            <person name="Woyke T."/>
            <person name="Ryan C.M."/>
            <person name="Banfield J.F."/>
        </authorList>
    </citation>
    <scope>NUCLEOTIDE SEQUENCE</scope>
    <source>
        <strain evidence="4">CG_4_8_14_3_um_filter_34_18</strain>
    </source>
</reference>
<dbReference type="Proteomes" id="UP000230646">
    <property type="component" value="Unassembled WGS sequence"/>
</dbReference>